<dbReference type="InterPro" id="IPR043129">
    <property type="entry name" value="ATPase_NBD"/>
</dbReference>
<dbReference type="InterPro" id="IPR051060">
    <property type="entry name" value="Carbamoyltrans_HypF-like"/>
</dbReference>
<feature type="region of interest" description="Disordered" evidence="2">
    <location>
        <begin position="377"/>
        <end position="398"/>
    </location>
</feature>
<dbReference type="Gene3D" id="3.30.420.40">
    <property type="match status" value="1"/>
</dbReference>
<keyword evidence="6" id="KW-1185">Reference proteome</keyword>
<dbReference type="EMBL" id="JACHLP010000004">
    <property type="protein sequence ID" value="MBB4843756.1"/>
    <property type="molecule type" value="Genomic_DNA"/>
</dbReference>
<name>A0A840L6V9_9BURK</name>
<dbReference type="PANTHER" id="PTHR42959:SF1">
    <property type="entry name" value="CARBAMOYLTRANSFERASE HYPF"/>
    <property type="match status" value="1"/>
</dbReference>
<dbReference type="Pfam" id="PF22521">
    <property type="entry name" value="HypF_C_2"/>
    <property type="match status" value="1"/>
</dbReference>
<comment type="caution">
    <text evidence="5">The sequence shown here is derived from an EMBL/GenBank/DDBJ whole genome shotgun (WGS) entry which is preliminary data.</text>
</comment>
<dbReference type="GO" id="GO:0016743">
    <property type="term" value="F:carboxyl- or carbamoyltransferase activity"/>
    <property type="evidence" value="ECO:0007669"/>
    <property type="project" value="TreeGrafter"/>
</dbReference>
<sequence length="398" mass="41023">MKPAPAVLACGAWLKNSAGLLQAGAWQASALHGDLSDPCACRALEASARALIAQAPGGVQAVAHDLHPDFFSSRLAQQLAAELGVPALAVQHHHAHIAAVLAEHGEPGPVVGLALDGVGLGTDGQAWGGELLAVSSQGWRRLGHLLPLALAGGDVAAREPWRMAAAALQALGRAEEIPARFGPAVGPLLAGQLQQMLARGLNCPPSSSTGRWFDAAAGALGLSLRQSHEAEAAIALEHAASAWLAQAGGRLPELLVLDILPPSEPAGCSQLDLRPLLARLLDTVQVPALQGEAAACFHLSLADGLARWLAQAAEHEGTQTVCLSGGCFMNRLLSQRLRDQLQLRGLRVLMPQANSCGDAGLALGQAWVAAHSMANAEDSAPASTRPAQRGEERSSSCV</sequence>
<dbReference type="Gene3D" id="3.30.420.360">
    <property type="match status" value="1"/>
</dbReference>
<protein>
    <submittedName>
        <fullName evidence="5">Hydrogenase maturation protein HypF</fullName>
    </submittedName>
</protein>
<dbReference type="RefSeq" id="WP_184299319.1">
    <property type="nucleotide sequence ID" value="NZ_JACHLP010000004.1"/>
</dbReference>
<dbReference type="Pfam" id="PF17788">
    <property type="entry name" value="HypF_C"/>
    <property type="match status" value="1"/>
</dbReference>
<feature type="compositionally biased region" description="Basic and acidic residues" evidence="2">
    <location>
        <begin position="388"/>
        <end position="398"/>
    </location>
</feature>
<evidence type="ECO:0000313" key="5">
    <source>
        <dbReference type="EMBL" id="MBB4843756.1"/>
    </source>
</evidence>
<organism evidence="5 6">
    <name type="scientific">Roseateles oligotrophus</name>
    <dbReference type="NCBI Taxonomy" id="1769250"/>
    <lineage>
        <taxon>Bacteria</taxon>
        <taxon>Pseudomonadati</taxon>
        <taxon>Pseudomonadota</taxon>
        <taxon>Betaproteobacteria</taxon>
        <taxon>Burkholderiales</taxon>
        <taxon>Sphaerotilaceae</taxon>
        <taxon>Roseateles</taxon>
    </lineage>
</organism>
<evidence type="ECO:0000256" key="1">
    <source>
        <dbReference type="ARBA" id="ARBA00008097"/>
    </source>
</evidence>
<dbReference type="InterPro" id="IPR055128">
    <property type="entry name" value="HypF_C_2"/>
</dbReference>
<dbReference type="PANTHER" id="PTHR42959">
    <property type="entry name" value="CARBAMOYLTRANSFERASE"/>
    <property type="match status" value="1"/>
</dbReference>
<evidence type="ECO:0000256" key="2">
    <source>
        <dbReference type="SAM" id="MobiDB-lite"/>
    </source>
</evidence>
<feature type="domain" description="Carbamoyltransferase Kae1-like" evidence="4">
    <location>
        <begin position="112"/>
        <end position="365"/>
    </location>
</feature>
<accession>A0A840L6V9</accession>
<feature type="domain" description="HypF Kae1-like" evidence="3">
    <location>
        <begin position="4"/>
        <end position="103"/>
    </location>
</feature>
<evidence type="ECO:0000313" key="6">
    <source>
        <dbReference type="Proteomes" id="UP000562027"/>
    </source>
</evidence>
<evidence type="ECO:0000259" key="3">
    <source>
        <dbReference type="Pfam" id="PF17788"/>
    </source>
</evidence>
<dbReference type="GO" id="GO:0008270">
    <property type="term" value="F:zinc ion binding"/>
    <property type="evidence" value="ECO:0007669"/>
    <property type="project" value="TreeGrafter"/>
</dbReference>
<dbReference type="Proteomes" id="UP000562027">
    <property type="component" value="Unassembled WGS sequence"/>
</dbReference>
<dbReference type="InterPro" id="IPR041440">
    <property type="entry name" value="HypF_C"/>
</dbReference>
<reference evidence="5 6" key="1">
    <citation type="submission" date="2020-08" db="EMBL/GenBank/DDBJ databases">
        <title>Functional genomics of gut bacteria from endangered species of beetles.</title>
        <authorList>
            <person name="Carlos-Shanley C."/>
        </authorList>
    </citation>
    <scope>NUCLEOTIDE SEQUENCE [LARGE SCALE GENOMIC DNA]</scope>
    <source>
        <strain evidence="5 6">S00239</strain>
    </source>
</reference>
<comment type="similarity">
    <text evidence="1">Belongs to the carbamoyltransferase HypF family.</text>
</comment>
<dbReference type="AlphaFoldDB" id="A0A840L6V9"/>
<evidence type="ECO:0000259" key="4">
    <source>
        <dbReference type="Pfam" id="PF22521"/>
    </source>
</evidence>
<dbReference type="SUPFAM" id="SSF53067">
    <property type="entry name" value="Actin-like ATPase domain"/>
    <property type="match status" value="1"/>
</dbReference>
<dbReference type="GO" id="GO:0051604">
    <property type="term" value="P:protein maturation"/>
    <property type="evidence" value="ECO:0007669"/>
    <property type="project" value="TreeGrafter"/>
</dbReference>
<proteinExistence type="inferred from homology"/>
<gene>
    <name evidence="5" type="ORF">HNP55_002279</name>
</gene>